<name>A0ABN8QAM4_9CNID</name>
<evidence type="ECO:0000313" key="2">
    <source>
        <dbReference type="Proteomes" id="UP001159405"/>
    </source>
</evidence>
<keyword evidence="2" id="KW-1185">Reference proteome</keyword>
<organism evidence="1 2">
    <name type="scientific">Porites lobata</name>
    <dbReference type="NCBI Taxonomy" id="104759"/>
    <lineage>
        <taxon>Eukaryota</taxon>
        <taxon>Metazoa</taxon>
        <taxon>Cnidaria</taxon>
        <taxon>Anthozoa</taxon>
        <taxon>Hexacorallia</taxon>
        <taxon>Scleractinia</taxon>
        <taxon>Fungiina</taxon>
        <taxon>Poritidae</taxon>
        <taxon>Porites</taxon>
    </lineage>
</organism>
<dbReference type="Proteomes" id="UP001159405">
    <property type="component" value="Unassembled WGS sequence"/>
</dbReference>
<dbReference type="PANTHER" id="PTHR33198">
    <property type="entry name" value="ANK_REP_REGION DOMAIN-CONTAINING PROTEIN-RELATED"/>
    <property type="match status" value="1"/>
</dbReference>
<protein>
    <submittedName>
        <fullName evidence="1">Uncharacterized protein</fullName>
    </submittedName>
</protein>
<proteinExistence type="predicted"/>
<feature type="non-terminal residue" evidence="1">
    <location>
        <position position="1"/>
    </location>
</feature>
<dbReference type="EMBL" id="CALNXK010000117">
    <property type="protein sequence ID" value="CAH3160582.1"/>
    <property type="molecule type" value="Genomic_DNA"/>
</dbReference>
<accession>A0ABN8QAM4</accession>
<comment type="caution">
    <text evidence="1">The sequence shown here is derived from an EMBL/GenBank/DDBJ whole genome shotgun (WGS) entry which is preliminary data.</text>
</comment>
<gene>
    <name evidence="1" type="ORF">PLOB_00003993</name>
</gene>
<sequence length="146" mass="16605">NVVAERYKFRSRAQKVDESFDAYLTSLRELVKSCDFGTLEEEMIRDQIVEKCSSQTLKQKLLQQEDLDLAKTVRIARNAETAVQEARLLSQGTREYPIQIDHVHASRGSQAKIFSCYRCGGKDGHAPDELQKSRTLAEGLPFKVKN</sequence>
<dbReference type="PANTHER" id="PTHR33198:SF20">
    <property type="entry name" value="RETROTRANSPOSON GAG DOMAIN-CONTAINING PROTEIN"/>
    <property type="match status" value="1"/>
</dbReference>
<evidence type="ECO:0000313" key="1">
    <source>
        <dbReference type="EMBL" id="CAH3160582.1"/>
    </source>
</evidence>
<reference evidence="1 2" key="1">
    <citation type="submission" date="2022-05" db="EMBL/GenBank/DDBJ databases">
        <authorList>
            <consortium name="Genoscope - CEA"/>
            <person name="William W."/>
        </authorList>
    </citation>
    <scope>NUCLEOTIDE SEQUENCE [LARGE SCALE GENOMIC DNA]</scope>
</reference>